<evidence type="ECO:0000256" key="4">
    <source>
        <dbReference type="ARBA" id="ARBA00023242"/>
    </source>
</evidence>
<dbReference type="GO" id="GO:0005669">
    <property type="term" value="C:transcription factor TFIID complex"/>
    <property type="evidence" value="ECO:0007669"/>
    <property type="project" value="InterPro"/>
</dbReference>
<proteinExistence type="inferred from homology"/>
<keyword evidence="10" id="KW-1185">Reference proteome</keyword>
<dbReference type="PANTHER" id="PTHR13900:SF0">
    <property type="entry name" value="TRANSCRIPTION INITIATION FACTOR TFIID SUBUNIT 1"/>
    <property type="match status" value="1"/>
</dbReference>
<protein>
    <submittedName>
        <fullName evidence="9">Bromodomain protein</fullName>
    </submittedName>
</protein>
<evidence type="ECO:0000313" key="10">
    <source>
        <dbReference type="Proteomes" id="UP000242913"/>
    </source>
</evidence>
<gene>
    <name evidence="9" type="ORF">X798_04227</name>
</gene>
<name>A0A238BTK8_9BILA</name>
<feature type="region of interest" description="Disordered" evidence="7">
    <location>
        <begin position="1"/>
        <end position="53"/>
    </location>
</feature>
<keyword evidence="6" id="KW-0175">Coiled coil</keyword>
<feature type="coiled-coil region" evidence="6">
    <location>
        <begin position="1636"/>
        <end position="1670"/>
    </location>
</feature>
<dbReference type="PROSITE" id="PS00633">
    <property type="entry name" value="BROMODOMAIN_1"/>
    <property type="match status" value="1"/>
</dbReference>
<keyword evidence="4" id="KW-0539">Nucleus</keyword>
<dbReference type="Proteomes" id="UP000242913">
    <property type="component" value="Unassembled WGS sequence"/>
</dbReference>
<dbReference type="Gene3D" id="1.20.920.10">
    <property type="entry name" value="Bromodomain-like"/>
    <property type="match status" value="2"/>
</dbReference>
<feature type="compositionally biased region" description="Low complexity" evidence="7">
    <location>
        <begin position="8"/>
        <end position="19"/>
    </location>
</feature>
<feature type="region of interest" description="Disordered" evidence="7">
    <location>
        <begin position="508"/>
        <end position="539"/>
    </location>
</feature>
<evidence type="ECO:0000256" key="1">
    <source>
        <dbReference type="ARBA" id="ARBA00004123"/>
    </source>
</evidence>
<evidence type="ECO:0000256" key="3">
    <source>
        <dbReference type="ARBA" id="ARBA00023117"/>
    </source>
</evidence>
<dbReference type="InterPro" id="IPR001487">
    <property type="entry name" value="Bromodomain"/>
</dbReference>
<evidence type="ECO:0000256" key="7">
    <source>
        <dbReference type="SAM" id="MobiDB-lite"/>
    </source>
</evidence>
<dbReference type="Pfam" id="PF00439">
    <property type="entry name" value="Bromodomain"/>
    <property type="match status" value="2"/>
</dbReference>
<dbReference type="GO" id="GO:0051123">
    <property type="term" value="P:RNA polymerase II preinitiation complex assembly"/>
    <property type="evidence" value="ECO:0007669"/>
    <property type="project" value="TreeGrafter"/>
</dbReference>
<feature type="domain" description="Bromo" evidence="8">
    <location>
        <begin position="1446"/>
        <end position="1505"/>
    </location>
</feature>
<dbReference type="GO" id="GO:0016251">
    <property type="term" value="F:RNA polymerase II general transcription initiation factor activity"/>
    <property type="evidence" value="ECO:0007669"/>
    <property type="project" value="InterPro"/>
</dbReference>
<dbReference type="InterPro" id="IPR018359">
    <property type="entry name" value="Bromodomain_CS"/>
</dbReference>
<comment type="similarity">
    <text evidence="2">Belongs to the TAF1 family.</text>
</comment>
<evidence type="ECO:0000256" key="6">
    <source>
        <dbReference type="SAM" id="Coils"/>
    </source>
</evidence>
<dbReference type="InterPro" id="IPR036427">
    <property type="entry name" value="Bromodomain-like_sf"/>
</dbReference>
<reference evidence="9 10" key="1">
    <citation type="submission" date="2015-12" db="EMBL/GenBank/DDBJ databases">
        <title>Draft genome of the nematode, Onchocerca flexuosa.</title>
        <authorList>
            <person name="Mitreva M."/>
        </authorList>
    </citation>
    <scope>NUCLEOTIDE SEQUENCE [LARGE SCALE GENOMIC DNA]</scope>
    <source>
        <strain evidence="9">Red Deer</strain>
    </source>
</reference>
<sequence>MEDTDNNSSRSSSREPSPSHFNDAESLKTAMSNEDCEDESRDTNFSSPDADTEEFYQNHPCAINEPWYVCHSNLVDQTNDADDEHDDFSDDDYNSVIPECNVEPFVPPSERDDAPLAGILQNPELDKIDPRRFFPDYSRNKILRFSRLFGANINSSSRTRIWWPSKTFRPISPRQEEDDETIAAMAIKVEDPRIFEKPTKFVNTSYSIETYGPKLLFADPPAPEDCIVDDEVLLMRPSTSSVSAKNDNGDSDVNDASPWRFGPARIWYDAMNVLSNPSHFDYGFKLKREQPLRKKIPMKDEKNDKSEDEVVEEEIGLGLAASEPFPPETFLPVNLIRWEDDIILDEEQARRQILKSLVSHPSDKLPECGWIPTQQTRNYESFMTAFKTRAFEQMFTKSGTFHPLSSATLDFPKEPTPSHSLFPMENYDLLYTKWEDDIIWDSENMDHIPEPKLLTLDYSDDPKLFGMPEDKATEDKIQDGELPNPPKPFDRKEHQFTKKSKMILGQVQQRQKQEEDEQMESSIAQLTDKDPFNLSNDDYYRPKNIERTVSSVSGSSLIQHSLPAQNIHRTFFPTHLNPFKLRHYHRLPLSKRILRTIGTRFVSVKTLTKLIKEKEEFREKQKAAEGGGEIFFMREVQDLSGKDSTLLLMEYSEEHPPLLNQPGMASKIRNYYKRKVGKETDPEYEFGETAFTHTSPFLGSLAPGQGLQSLENNLYRAPIYKHSSNSSDFLLIRTKQGFFIRRCPTLFLVGQECPLYEVPSPNSKRATVFVRDFLLAYIYRLFWASDQNPRRLKMEDIKEAFPHYAESSVRKRLKQCSDFKRLGQGPDQNYWVLRSDFRLPSKEEVLAMVTPEMCCAQYSMLAAEQRLKDAGYGEKYFFTPENEDDSDDQVTIEDEIKCAPWNTTRAYISSMKGKCLLDQTGIADPTGCGEGFSYEEVTNVPKRLVTGTNADLRKLPLKEAKEICRDYGVREEEINSLSRWEIIDVIRTLSTQAAKARSDFSGMARFARGNIRFNFADMQEKYKKFCQRIFDLQNQTLSNTDILSTDEGSSGEDSDNEELATKLESMLDANKGKSFTFDKKKLEFEQEEKERKALQKMLCNDQPTGLSMSKHEKENDIKGKELDATPLFNEMQNSQIPAPSVTRKLKIYRTYRAEDGTETTRVEVITRQQLIDAYVRIRTRCDETFIRVYAQMDEQFKEERRKEKRRLQDQLRRIRRNELKAKLHGVPIGQPITKAKVTEKKPPVIKPNLLKMRCSACHGTGHMKTNKNCPLYGKDPTKAIRTVGDIHPVALTDEQLEKMAVPSGELIAVEGTKLKISRKLLHIPRELIEGDKKLTVEGDKGSPSITIEPEENTNMMHGIVNSEDVDPDDDIQISETPEPPKTSKVRITTVGSNKRRHTAEMEDYLYGPQKTVKRIRADPKVSMSIVLSEIFNDVRSVFGCEEIMFPVNPKKVPDYYNIIKEPMDLQQIKKKISENQYELRRQFLYDIKLIMDNSILYNGGGHPITIIAKNVFEMASRHIAEREQKLIALEKAINPLLDDNDIIGFSFILNEIVQECKNIPKSVAFHFKVDPKKLPQYYEKIHRPMDLGTMQQNIKEHRYTTIEAFRNDIKQIKVNSELYNGPPETSQYTSKAVEICTLAEKMLEERKEQLAELEMNIQSTLNEHVDLESNATSTICAEEVEEPSPGSRPDELESRLNENIVKIEPISKYPFSKTTILHNLDDDEEVMPMGNLQDDLALSGDEDDLDDEDQDLGIFYSCVW</sequence>
<dbReference type="PROSITE" id="PS50014">
    <property type="entry name" value="BROMODOMAIN_2"/>
    <property type="match status" value="2"/>
</dbReference>
<dbReference type="FunFam" id="1.20.920.10:FF:000066">
    <property type="entry name" value="Transcription initiation factor TFIID subunit 1"/>
    <property type="match status" value="1"/>
</dbReference>
<comment type="subcellular location">
    <subcellularLocation>
        <location evidence="1">Nucleus</location>
    </subcellularLocation>
</comment>
<evidence type="ECO:0000256" key="5">
    <source>
        <dbReference type="PROSITE-ProRule" id="PRU00035"/>
    </source>
</evidence>
<dbReference type="Pfam" id="PF12157">
    <property type="entry name" value="DUF3591"/>
    <property type="match status" value="1"/>
</dbReference>
<dbReference type="GO" id="GO:0017025">
    <property type="term" value="F:TBP-class protein binding"/>
    <property type="evidence" value="ECO:0007669"/>
    <property type="project" value="InterPro"/>
</dbReference>
<dbReference type="InterPro" id="IPR040240">
    <property type="entry name" value="TAF1"/>
</dbReference>
<accession>A0A238BTK8</accession>
<dbReference type="GO" id="GO:0004402">
    <property type="term" value="F:histone acetyltransferase activity"/>
    <property type="evidence" value="ECO:0007669"/>
    <property type="project" value="InterPro"/>
</dbReference>
<dbReference type="EMBL" id="KZ270004">
    <property type="protein sequence ID" value="OZC08679.1"/>
    <property type="molecule type" value="Genomic_DNA"/>
</dbReference>
<dbReference type="InterPro" id="IPR022591">
    <property type="entry name" value="TAF1_HAT_dom"/>
</dbReference>
<dbReference type="SMART" id="SM00297">
    <property type="entry name" value="BROMO"/>
    <property type="match status" value="2"/>
</dbReference>
<dbReference type="OrthoDB" id="5752at2759"/>
<organism evidence="9 10">
    <name type="scientific">Onchocerca flexuosa</name>
    <dbReference type="NCBI Taxonomy" id="387005"/>
    <lineage>
        <taxon>Eukaryota</taxon>
        <taxon>Metazoa</taxon>
        <taxon>Ecdysozoa</taxon>
        <taxon>Nematoda</taxon>
        <taxon>Chromadorea</taxon>
        <taxon>Rhabditida</taxon>
        <taxon>Spirurina</taxon>
        <taxon>Spiruromorpha</taxon>
        <taxon>Filarioidea</taxon>
        <taxon>Onchocercidae</taxon>
        <taxon>Onchocerca</taxon>
    </lineage>
</organism>
<evidence type="ECO:0000259" key="8">
    <source>
        <dbReference type="PROSITE" id="PS50014"/>
    </source>
</evidence>
<keyword evidence="3 5" id="KW-0103">Bromodomain</keyword>
<dbReference type="CDD" id="cd05511">
    <property type="entry name" value="Bromo_TFIID"/>
    <property type="match status" value="2"/>
</dbReference>
<evidence type="ECO:0000313" key="9">
    <source>
        <dbReference type="EMBL" id="OZC08679.1"/>
    </source>
</evidence>
<dbReference type="PRINTS" id="PR00503">
    <property type="entry name" value="BROMODOMAIN"/>
</dbReference>
<evidence type="ECO:0000256" key="2">
    <source>
        <dbReference type="ARBA" id="ARBA00009064"/>
    </source>
</evidence>
<dbReference type="PANTHER" id="PTHR13900">
    <property type="entry name" value="TRANSCRIPTION INITIATION FACTOR TFIID"/>
    <property type="match status" value="1"/>
</dbReference>
<dbReference type="SUPFAM" id="SSF47370">
    <property type="entry name" value="Bromodomain"/>
    <property type="match status" value="2"/>
</dbReference>
<feature type="domain" description="Bromo" evidence="8">
    <location>
        <begin position="1557"/>
        <end position="1627"/>
    </location>
</feature>